<evidence type="ECO:0000259" key="6">
    <source>
        <dbReference type="Pfam" id="PF00156"/>
    </source>
</evidence>
<dbReference type="CDD" id="cd06223">
    <property type="entry name" value="PRTases_typeI"/>
    <property type="match status" value="1"/>
</dbReference>
<dbReference type="InterPro" id="IPR050118">
    <property type="entry name" value="Pur/Pyrimidine_PRTase"/>
</dbReference>
<evidence type="ECO:0000313" key="8">
    <source>
        <dbReference type="EMBL" id="MFC4804606.1"/>
    </source>
</evidence>
<dbReference type="InterPro" id="IPR036390">
    <property type="entry name" value="WH_DNA-bd_sf"/>
</dbReference>
<evidence type="ECO:0000256" key="3">
    <source>
        <dbReference type="ARBA" id="ARBA00023125"/>
    </source>
</evidence>
<organism evidence="8 9">
    <name type="scientific">Filifactor villosus</name>
    <dbReference type="NCBI Taxonomy" id="29374"/>
    <lineage>
        <taxon>Bacteria</taxon>
        <taxon>Bacillati</taxon>
        <taxon>Bacillota</taxon>
        <taxon>Clostridia</taxon>
        <taxon>Peptostreptococcales</taxon>
        <taxon>Filifactoraceae</taxon>
        <taxon>Filifactor</taxon>
    </lineage>
</organism>
<keyword evidence="3" id="KW-0238">DNA-binding</keyword>
<reference evidence="9" key="1">
    <citation type="journal article" date="2019" name="Int. J. Syst. Evol. Microbiol.">
        <title>The Global Catalogue of Microorganisms (GCM) 10K type strain sequencing project: providing services to taxonomists for standard genome sequencing and annotation.</title>
        <authorList>
            <consortium name="The Broad Institute Genomics Platform"/>
            <consortium name="The Broad Institute Genome Sequencing Center for Infectious Disease"/>
            <person name="Wu L."/>
            <person name="Ma J."/>
        </authorList>
    </citation>
    <scope>NUCLEOTIDE SEQUENCE [LARGE SCALE GENOMIC DNA]</scope>
    <source>
        <strain evidence="9">CCUG 46385</strain>
    </source>
</reference>
<dbReference type="SUPFAM" id="SSF46785">
    <property type="entry name" value="Winged helix' DNA-binding domain"/>
    <property type="match status" value="1"/>
</dbReference>
<comment type="similarity">
    <text evidence="5">Belongs to the purine/pyrimidine phosphoribosyltransferase family. PurR subfamily.</text>
</comment>
<dbReference type="InterPro" id="IPR015265">
    <property type="entry name" value="PuR_N"/>
</dbReference>
<dbReference type="Gene3D" id="1.10.10.10">
    <property type="entry name" value="Winged helix-like DNA-binding domain superfamily/Winged helix DNA-binding domain"/>
    <property type="match status" value="1"/>
</dbReference>
<name>A0ABV9QPK7_9FIRM</name>
<keyword evidence="9" id="KW-1185">Reference proteome</keyword>
<comment type="subunit">
    <text evidence="1">Homodimer.</text>
</comment>
<proteinExistence type="inferred from homology"/>
<dbReference type="Proteomes" id="UP001595916">
    <property type="component" value="Unassembled WGS sequence"/>
</dbReference>
<dbReference type="Pfam" id="PF00156">
    <property type="entry name" value="Pribosyltran"/>
    <property type="match status" value="1"/>
</dbReference>
<feature type="domain" description="Phosphoribosyltransferase" evidence="6">
    <location>
        <begin position="117"/>
        <end position="250"/>
    </location>
</feature>
<dbReference type="InterPro" id="IPR036388">
    <property type="entry name" value="WH-like_DNA-bd_sf"/>
</dbReference>
<dbReference type="EMBL" id="JBHSHL010000020">
    <property type="protein sequence ID" value="MFC4804606.1"/>
    <property type="molecule type" value="Genomic_DNA"/>
</dbReference>
<feature type="domain" description="Bacterial purine repressor N-terminal" evidence="7">
    <location>
        <begin position="4"/>
        <end position="73"/>
    </location>
</feature>
<dbReference type="SUPFAM" id="SSF53271">
    <property type="entry name" value="PRTase-like"/>
    <property type="match status" value="1"/>
</dbReference>
<dbReference type="PANTHER" id="PTHR43864">
    <property type="entry name" value="HYPOXANTHINE/GUANINE PHOSPHORIBOSYLTRANSFERASE"/>
    <property type="match status" value="1"/>
</dbReference>
<evidence type="ECO:0000256" key="4">
    <source>
        <dbReference type="ARBA" id="ARBA00023163"/>
    </source>
</evidence>
<keyword evidence="2" id="KW-0805">Transcription regulation</keyword>
<dbReference type="NCBIfam" id="TIGR01743">
    <property type="entry name" value="purR_Bsub"/>
    <property type="match status" value="1"/>
</dbReference>
<accession>A0ABV9QPK7</accession>
<dbReference type="InterPro" id="IPR010078">
    <property type="entry name" value="PurR_Bsub"/>
</dbReference>
<evidence type="ECO:0000256" key="1">
    <source>
        <dbReference type="ARBA" id="ARBA00011738"/>
    </source>
</evidence>
<protein>
    <submittedName>
        <fullName evidence="8">Pur operon repressor</fullName>
    </submittedName>
</protein>
<evidence type="ECO:0000256" key="5">
    <source>
        <dbReference type="ARBA" id="ARBA00049656"/>
    </source>
</evidence>
<comment type="caution">
    <text evidence="8">The sequence shown here is derived from an EMBL/GenBank/DDBJ whole genome shotgun (WGS) entry which is preliminary data.</text>
</comment>
<keyword evidence="4" id="KW-0804">Transcription</keyword>
<dbReference type="RefSeq" id="WP_379788118.1">
    <property type="nucleotide sequence ID" value="NZ_JBHSHL010000020.1"/>
</dbReference>
<dbReference type="InterPro" id="IPR000836">
    <property type="entry name" value="PRTase_dom"/>
</dbReference>
<evidence type="ECO:0000256" key="2">
    <source>
        <dbReference type="ARBA" id="ARBA00023015"/>
    </source>
</evidence>
<dbReference type="Gene3D" id="3.40.50.2020">
    <property type="match status" value="1"/>
</dbReference>
<dbReference type="InterPro" id="IPR029057">
    <property type="entry name" value="PRTase-like"/>
</dbReference>
<sequence>MKIKKTERIAAIVKMLLDNPNNIYTLGYFSDTFHTAKSTLSEDIVVVKNIFEKLKLGKILTIAGAAGGIKYIPYLSKDKALTFLEELCRQIELPERQLVGDFLYLIDLIYDPVYTRKIGEVFASVLDYSRTDYVVTIETKGIPMAHMTAAAMNIPLLIIRKNIKVSEGPTVSINYLSGTSGSIQSMSLSRKSIKPNSKVILIDDVMRRGGTLKGMEELMKEFNARVVAKGVFMEVNPGEDKEIKDHTSLIHMIQKDGQRTIRVNEDLFVHL</sequence>
<evidence type="ECO:0000313" key="9">
    <source>
        <dbReference type="Proteomes" id="UP001595916"/>
    </source>
</evidence>
<dbReference type="Pfam" id="PF09182">
    <property type="entry name" value="PuR_N"/>
    <property type="match status" value="1"/>
</dbReference>
<dbReference type="PANTHER" id="PTHR43864:SF2">
    <property type="entry name" value="PUR OPERON REPRESSOR"/>
    <property type="match status" value="1"/>
</dbReference>
<gene>
    <name evidence="8" type="primary">purR</name>
    <name evidence="8" type="ORF">ACFO4R_05865</name>
</gene>
<evidence type="ECO:0000259" key="7">
    <source>
        <dbReference type="Pfam" id="PF09182"/>
    </source>
</evidence>